<sequence>MGSDRYNMIIKLTQKVILNIFSIMKISVFIIISLLLALVLSVKTGFSIRSFSSFDTSLSGLYIKYDKKLVLRIDELNIKPKAKKKSKLDILEVLEKIDKYSKYVQTIDINKLMINDFNTSLKIINKDNKIDIEIPYIKNHEISIDNIKLDYASKLDFSYDMYNLKGNVTSSLKNNILSYKVTSEKTDSIVSLMEFIESLGAKKKITHWIYKKIKAKSYKLEELSGKFNIKTKDFYLDTLQAKIKAEDVSIYFQKNISPIKVRDMKLELKNSKLYFIAENGYYEDHKLLRPEIKIYNIFSKKAGINIKFDSFTYFDKSIQKLLSSYKIKLPISDIKEKINLKLTLDIPFVKPIKVSYSGNVTSHVANSFDFLDTYITSKKLNVGFKDGIITFKNSNIKFKDIFDIDIYDGDLNLSSKKGDFSSKLNFLKLGDKQLEIISIQNLDFGLSLDLNDGIDIGIPILNTIFKKKKETVISVKNTKNIFDMSKLLQFLEIDNSDLIIKTMDFKRFDIKADVDNLGIIGLKKEALNITLEEDTLKVKIKENLNLEISPKAIDITGKDINIDLKRILESNDNSTEKKKFKADFVNSSFSYQRSSIKADKLDIKFEGTNDLEVNTTYKTNNMYLKIKDDFKLRSSYLNDEYINDLLGKEAFKNGSFWIYGDGKKDYFNVDFHFKNSTIKDLTLINNIMAFINAVPSLVTFSNPHFSSTGYKTKKGDISANIKGNMVYLSSINIEGASMNIKGSGTINTDTQKINLDLKISFLNSLGNIISNIPIAGYIMLGDDENFGISLKVDGDLFNPEISSSIFKDSVKAPVNILKRVIITPFRLLKKVID</sequence>
<name>A0A6S6TL80_9BACT</name>
<feature type="domain" description="YhdP central" evidence="2">
    <location>
        <begin position="203"/>
        <end position="417"/>
    </location>
</feature>
<keyword evidence="1" id="KW-0812">Transmembrane</keyword>
<reference evidence="3" key="1">
    <citation type="submission" date="2020-01" db="EMBL/GenBank/DDBJ databases">
        <authorList>
            <person name="Meier V. D."/>
            <person name="Meier V D."/>
        </authorList>
    </citation>
    <scope>NUCLEOTIDE SEQUENCE</scope>
    <source>
        <strain evidence="3">HLG_WM_MAG_12</strain>
    </source>
</reference>
<keyword evidence="1" id="KW-1133">Transmembrane helix</keyword>
<dbReference type="EMBL" id="CACVAW010000067">
    <property type="protein sequence ID" value="CAA6815638.1"/>
    <property type="molecule type" value="Genomic_DNA"/>
</dbReference>
<dbReference type="Pfam" id="PF13116">
    <property type="entry name" value="YhdP"/>
    <property type="match status" value="2"/>
</dbReference>
<gene>
    <name evidence="3" type="ORF">HELGO_WM9067</name>
</gene>
<evidence type="ECO:0000259" key="2">
    <source>
        <dbReference type="Pfam" id="PF13116"/>
    </source>
</evidence>
<dbReference type="InterPro" id="IPR025263">
    <property type="entry name" value="YhdP_central"/>
</dbReference>
<dbReference type="AlphaFoldDB" id="A0A6S6TL80"/>
<accession>A0A6S6TL80</accession>
<evidence type="ECO:0000313" key="3">
    <source>
        <dbReference type="EMBL" id="CAA6815638.1"/>
    </source>
</evidence>
<proteinExistence type="predicted"/>
<keyword evidence="1" id="KW-0472">Membrane</keyword>
<evidence type="ECO:0000256" key="1">
    <source>
        <dbReference type="SAM" id="Phobius"/>
    </source>
</evidence>
<feature type="transmembrane region" description="Helical" evidence="1">
    <location>
        <begin position="16"/>
        <end position="40"/>
    </location>
</feature>
<protein>
    <recommendedName>
        <fullName evidence="2">YhdP central domain-containing protein</fullName>
    </recommendedName>
</protein>
<feature type="domain" description="YhdP central" evidence="2">
    <location>
        <begin position="513"/>
        <end position="801"/>
    </location>
</feature>
<organism evidence="3">
    <name type="scientific">uncultured Campylobacterales bacterium</name>
    <dbReference type="NCBI Taxonomy" id="352960"/>
    <lineage>
        <taxon>Bacteria</taxon>
        <taxon>Pseudomonadati</taxon>
        <taxon>Campylobacterota</taxon>
        <taxon>Epsilonproteobacteria</taxon>
        <taxon>Campylobacterales</taxon>
        <taxon>environmental samples</taxon>
    </lineage>
</organism>